<evidence type="ECO:0000313" key="1">
    <source>
        <dbReference type="EMBL" id="PKK58130.1"/>
    </source>
</evidence>
<dbReference type="AlphaFoldDB" id="A0A2N1M918"/>
<evidence type="ECO:0008006" key="3">
    <source>
        <dbReference type="Google" id="ProtNLM"/>
    </source>
</evidence>
<evidence type="ECO:0000313" key="2">
    <source>
        <dbReference type="Proteomes" id="UP000233469"/>
    </source>
</evidence>
<protein>
    <recommendedName>
        <fullName evidence="3">Crinkler family protein</fullName>
    </recommendedName>
</protein>
<proteinExistence type="predicted"/>
<accession>A0A2N1M918</accession>
<reference evidence="1 2" key="1">
    <citation type="submission" date="2016-04" db="EMBL/GenBank/DDBJ databases">
        <title>Genome analyses suggest a sexual origin of heterokaryosis in a supposedly ancient asexual fungus.</title>
        <authorList>
            <person name="Ropars J."/>
            <person name="Sedzielewska K."/>
            <person name="Noel J."/>
            <person name="Charron P."/>
            <person name="Farinelli L."/>
            <person name="Marton T."/>
            <person name="Kruger M."/>
            <person name="Pelin A."/>
            <person name="Brachmann A."/>
            <person name="Corradi N."/>
        </authorList>
    </citation>
    <scope>NUCLEOTIDE SEQUENCE [LARGE SCALE GENOMIC DNA]</scope>
    <source>
        <strain evidence="1 2">C2</strain>
    </source>
</reference>
<dbReference type="VEuPathDB" id="FungiDB:RhiirFUN_002763"/>
<comment type="caution">
    <text evidence="1">The sequence shown here is derived from an EMBL/GenBank/DDBJ whole genome shotgun (WGS) entry which is preliminary data.</text>
</comment>
<dbReference type="EMBL" id="LLXL01003817">
    <property type="protein sequence ID" value="PKK58130.1"/>
    <property type="molecule type" value="Genomic_DNA"/>
</dbReference>
<reference evidence="1 2" key="2">
    <citation type="submission" date="2017-10" db="EMBL/GenBank/DDBJ databases">
        <title>Extensive intraspecific genome diversity in a model arbuscular mycorrhizal fungus.</title>
        <authorList>
            <person name="Chen E.C.H."/>
            <person name="Morin E."/>
            <person name="Baudet D."/>
            <person name="Noel J."/>
            <person name="Ndikumana S."/>
            <person name="Charron P."/>
            <person name="St-Onge C."/>
            <person name="Giorgi J."/>
            <person name="Grigoriev I.V."/>
            <person name="Roux C."/>
            <person name="Martin F.M."/>
            <person name="Corradi N."/>
        </authorList>
    </citation>
    <scope>NUCLEOTIDE SEQUENCE [LARGE SCALE GENOMIC DNA]</scope>
    <source>
        <strain evidence="1 2">C2</strain>
    </source>
</reference>
<dbReference type="VEuPathDB" id="FungiDB:FUN_011240"/>
<gene>
    <name evidence="1" type="ORF">RhiirC2_345176</name>
</gene>
<sequence>MKTHSSSVTRCRRRAVNKKEMKIENAYHFNLLVKKFKRLDQDELSLDLKVLIRNRKSYSDWKLEEVLQDVYHYESGILESVSNNFNMEDLPQLSPPLNDEVLNKIVEQLNDKKFVFDKVHTNEATAREFISVILVNAVCFVKKNIDTTAMLMVEKQIVGSHGYGPLDYVIMIQKFFVLVTEAKPSDPLKGIGQALAQMDSMSEILGKRKFDQTDLEYESIETMPIIGIVTTGRSWIFIRHTHQARSRRLEVSSEFECKFTGNNIKDDIKVVFSYVVQLLQAQIRELEQRKSKRIRV</sequence>
<dbReference type="Proteomes" id="UP000233469">
    <property type="component" value="Unassembled WGS sequence"/>
</dbReference>
<dbReference type="VEuPathDB" id="FungiDB:RhiirA1_542562"/>
<name>A0A2N1M918_9GLOM</name>
<organism evidence="1 2">
    <name type="scientific">Rhizophagus irregularis</name>
    <dbReference type="NCBI Taxonomy" id="588596"/>
    <lineage>
        <taxon>Eukaryota</taxon>
        <taxon>Fungi</taxon>
        <taxon>Fungi incertae sedis</taxon>
        <taxon>Mucoromycota</taxon>
        <taxon>Glomeromycotina</taxon>
        <taxon>Glomeromycetes</taxon>
        <taxon>Glomerales</taxon>
        <taxon>Glomeraceae</taxon>
        <taxon>Rhizophagus</taxon>
    </lineage>
</organism>